<evidence type="ECO:0000313" key="2">
    <source>
        <dbReference type="Proteomes" id="UP001596242"/>
    </source>
</evidence>
<evidence type="ECO:0000313" key="1">
    <source>
        <dbReference type="EMBL" id="MFC6057540.1"/>
    </source>
</evidence>
<accession>A0ABW1M115</accession>
<reference evidence="2" key="1">
    <citation type="journal article" date="2019" name="Int. J. Syst. Evol. Microbiol.">
        <title>The Global Catalogue of Microorganisms (GCM) 10K type strain sequencing project: providing services to taxonomists for standard genome sequencing and annotation.</title>
        <authorList>
            <consortium name="The Broad Institute Genomics Platform"/>
            <consortium name="The Broad Institute Genome Sequencing Center for Infectious Disease"/>
            <person name="Wu L."/>
            <person name="Ma J."/>
        </authorList>
    </citation>
    <scope>NUCLEOTIDE SEQUENCE [LARGE SCALE GENOMIC DNA]</scope>
    <source>
        <strain evidence="2">JCM 12763</strain>
    </source>
</reference>
<dbReference type="Proteomes" id="UP001596242">
    <property type="component" value="Unassembled WGS sequence"/>
</dbReference>
<gene>
    <name evidence="1" type="ORF">ACFP50_19375</name>
</gene>
<organism evidence="1 2">
    <name type="scientific">Streptomyces pratens</name>
    <dbReference type="NCBI Taxonomy" id="887456"/>
    <lineage>
        <taxon>Bacteria</taxon>
        <taxon>Bacillati</taxon>
        <taxon>Actinomycetota</taxon>
        <taxon>Actinomycetes</taxon>
        <taxon>Kitasatosporales</taxon>
        <taxon>Streptomycetaceae</taxon>
        <taxon>Streptomyces</taxon>
    </lineage>
</organism>
<proteinExistence type="predicted"/>
<sequence length="57" mass="6444">MTEEAEIALKNYDWMLRHQGLDHVELDWDSHTLVWGDGGSDLEDLCRPGFTPATDVG</sequence>
<comment type="caution">
    <text evidence="1">The sequence shown here is derived from an EMBL/GenBank/DDBJ whole genome shotgun (WGS) entry which is preliminary data.</text>
</comment>
<keyword evidence="2" id="KW-1185">Reference proteome</keyword>
<dbReference type="EMBL" id="JBHSPT010000042">
    <property type="protein sequence ID" value="MFC6057540.1"/>
    <property type="molecule type" value="Genomic_DNA"/>
</dbReference>
<name>A0ABW1M115_9ACTN</name>
<protein>
    <submittedName>
        <fullName evidence="1">Uncharacterized protein</fullName>
    </submittedName>
</protein>
<dbReference type="RefSeq" id="WP_386399330.1">
    <property type="nucleotide sequence ID" value="NZ_JBHSPT010000042.1"/>
</dbReference>